<dbReference type="PROSITE" id="PS00687">
    <property type="entry name" value="ALDEHYDE_DEHYDR_GLU"/>
    <property type="match status" value="1"/>
</dbReference>
<dbReference type="InterPro" id="IPR015590">
    <property type="entry name" value="Aldehyde_DH_dom"/>
</dbReference>
<dbReference type="InterPro" id="IPR016163">
    <property type="entry name" value="Ald_DH_C"/>
</dbReference>
<dbReference type="Pfam" id="PF00171">
    <property type="entry name" value="Aldedh"/>
    <property type="match status" value="1"/>
</dbReference>
<comment type="similarity">
    <text evidence="1 4 7">Belongs to the aldehyde dehydrogenase family.</text>
</comment>
<dbReference type="Gene3D" id="3.40.309.10">
    <property type="entry name" value="Aldehyde Dehydrogenase, Chain A, domain 2"/>
    <property type="match status" value="1"/>
</dbReference>
<keyword evidence="2 4" id="KW-0560">Oxidoreductase</keyword>
<evidence type="ECO:0000256" key="7">
    <source>
        <dbReference type="RuleBase" id="RU003345"/>
    </source>
</evidence>
<evidence type="ECO:0000256" key="4">
    <source>
        <dbReference type="PIRNR" id="PIRNR036492"/>
    </source>
</evidence>
<dbReference type="Gene3D" id="3.40.605.10">
    <property type="entry name" value="Aldehyde Dehydrogenase, Chain A, domain 1"/>
    <property type="match status" value="1"/>
</dbReference>
<dbReference type="PANTHER" id="PTHR43570">
    <property type="entry name" value="ALDEHYDE DEHYDROGENASE"/>
    <property type="match status" value="1"/>
</dbReference>
<gene>
    <name evidence="9" type="ORF">FYJ34_05065</name>
</gene>
<name>A0A6N7USH4_9FIRM</name>
<sequence>MERNMVEKIVEKQREFFHTDQTKDITFRIRQLKKLKYAIRQKEDRILEALYLDLGKSKTEAFMTEVAMVYSEIDTALKQVKKWSRPRRVWGSMGTFPSVDYVYSEPYGVVLIMSPWNYPFNLTMSPLVAAMAAGNCAVLKCSRTSLHTANVMKEILDETFERRYISCLEIDTAYDAVLHQKYDYIFFTGSPGVGKKVMSAASQHLIPVSLELGGKSPCIIEESADIRLAAKRIAWGKFLNAGQTCISIDYVLIHESVKEKFIRELKRELEERYDIGSKTYPRIINRHHFDRLCELIRTEEHVIGGQTDEAANKIAPTIFPDSDFDREIMKEEIFGPLLPVISYRHLAEVIRKVKELEKPLACYLFTNRKEVADQVIHSISYGGGCINDVVVHFTNHRLPFGGVGLSGMGSYHGKYGFDALSHKKGVVKSIRGIDLPFRYQPFDDKKWKLFKKIF</sequence>
<evidence type="ECO:0000259" key="8">
    <source>
        <dbReference type="Pfam" id="PF00171"/>
    </source>
</evidence>
<feature type="domain" description="Aldehyde dehydrogenase" evidence="8">
    <location>
        <begin position="4"/>
        <end position="424"/>
    </location>
</feature>
<protein>
    <recommendedName>
        <fullName evidence="4">Aldehyde dehydrogenase</fullName>
    </recommendedName>
</protein>
<keyword evidence="3" id="KW-0520">NAD</keyword>
<dbReference type="InterPro" id="IPR029510">
    <property type="entry name" value="Ald_DH_CS_GLU"/>
</dbReference>
<dbReference type="FunFam" id="3.40.309.10:FF:000003">
    <property type="entry name" value="Aldehyde dehydrogenase"/>
    <property type="match status" value="1"/>
</dbReference>
<dbReference type="CDD" id="cd07136">
    <property type="entry name" value="ALDH_YwdH-P39616"/>
    <property type="match status" value="1"/>
</dbReference>
<organism evidence="9 10">
    <name type="scientific">Suipraeoptans intestinalis</name>
    <dbReference type="NCBI Taxonomy" id="2606628"/>
    <lineage>
        <taxon>Bacteria</taxon>
        <taxon>Bacillati</taxon>
        <taxon>Bacillota</taxon>
        <taxon>Clostridia</taxon>
        <taxon>Lachnospirales</taxon>
        <taxon>Lachnospiraceae</taxon>
        <taxon>Suipraeoptans</taxon>
    </lineage>
</organism>
<dbReference type="GO" id="GO:0006081">
    <property type="term" value="P:aldehyde metabolic process"/>
    <property type="evidence" value="ECO:0007669"/>
    <property type="project" value="InterPro"/>
</dbReference>
<dbReference type="FunFam" id="3.40.605.10:FF:000004">
    <property type="entry name" value="Aldehyde dehydrogenase"/>
    <property type="match status" value="1"/>
</dbReference>
<feature type="active site" evidence="5">
    <location>
        <position position="245"/>
    </location>
</feature>
<evidence type="ECO:0000256" key="1">
    <source>
        <dbReference type="ARBA" id="ARBA00009986"/>
    </source>
</evidence>
<keyword evidence="10" id="KW-1185">Reference proteome</keyword>
<feature type="active site" evidence="5 6">
    <location>
        <position position="211"/>
    </location>
</feature>
<dbReference type="AlphaFoldDB" id="A0A6N7USH4"/>
<accession>A0A6N7USH4</accession>
<dbReference type="GO" id="GO:0004029">
    <property type="term" value="F:aldehyde dehydrogenase (NAD+) activity"/>
    <property type="evidence" value="ECO:0007669"/>
    <property type="project" value="TreeGrafter"/>
</dbReference>
<evidence type="ECO:0000256" key="6">
    <source>
        <dbReference type="PROSITE-ProRule" id="PRU10007"/>
    </source>
</evidence>
<dbReference type="PANTHER" id="PTHR43570:SF16">
    <property type="entry name" value="ALDEHYDE DEHYDROGENASE TYPE III, ISOFORM Q"/>
    <property type="match status" value="1"/>
</dbReference>
<evidence type="ECO:0000313" key="10">
    <source>
        <dbReference type="Proteomes" id="UP000434409"/>
    </source>
</evidence>
<reference evidence="9 10" key="1">
    <citation type="submission" date="2019-08" db="EMBL/GenBank/DDBJ databases">
        <title>In-depth cultivation of the pig gut microbiome towards novel bacterial diversity and tailored functional studies.</title>
        <authorList>
            <person name="Wylensek D."/>
            <person name="Hitch T.C.A."/>
            <person name="Clavel T."/>
        </authorList>
    </citation>
    <scope>NUCLEOTIDE SEQUENCE [LARGE SCALE GENOMIC DNA]</scope>
    <source>
        <strain evidence="9 10">68-1-5</strain>
    </source>
</reference>
<dbReference type="SUPFAM" id="SSF53720">
    <property type="entry name" value="ALDH-like"/>
    <property type="match status" value="1"/>
</dbReference>
<evidence type="ECO:0000256" key="2">
    <source>
        <dbReference type="ARBA" id="ARBA00023002"/>
    </source>
</evidence>
<dbReference type="InterPro" id="IPR016161">
    <property type="entry name" value="Ald_DH/histidinol_DH"/>
</dbReference>
<proteinExistence type="inferred from homology"/>
<evidence type="ECO:0000313" key="9">
    <source>
        <dbReference type="EMBL" id="MSR93648.1"/>
    </source>
</evidence>
<evidence type="ECO:0000256" key="5">
    <source>
        <dbReference type="PIRSR" id="PIRSR036492-1"/>
    </source>
</evidence>
<dbReference type="GO" id="GO:0005737">
    <property type="term" value="C:cytoplasm"/>
    <property type="evidence" value="ECO:0007669"/>
    <property type="project" value="TreeGrafter"/>
</dbReference>
<dbReference type="PIRSF" id="PIRSF036492">
    <property type="entry name" value="ALDH"/>
    <property type="match status" value="1"/>
</dbReference>
<dbReference type="InterPro" id="IPR016162">
    <property type="entry name" value="Ald_DH_N"/>
</dbReference>
<dbReference type="InterPro" id="IPR012394">
    <property type="entry name" value="Aldehyde_DH_NAD(P)"/>
</dbReference>
<comment type="caution">
    <text evidence="9">The sequence shown here is derived from an EMBL/GenBank/DDBJ whole genome shotgun (WGS) entry which is preliminary data.</text>
</comment>
<dbReference type="EMBL" id="VULY01000018">
    <property type="protein sequence ID" value="MSR93648.1"/>
    <property type="molecule type" value="Genomic_DNA"/>
</dbReference>
<evidence type="ECO:0000256" key="3">
    <source>
        <dbReference type="ARBA" id="ARBA00023027"/>
    </source>
</evidence>
<dbReference type="Proteomes" id="UP000434409">
    <property type="component" value="Unassembled WGS sequence"/>
</dbReference>